<dbReference type="InterPro" id="IPR010982">
    <property type="entry name" value="Lambda_DNA-bd_dom_sf"/>
</dbReference>
<evidence type="ECO:0000313" key="3">
    <source>
        <dbReference type="EMBL" id="MIE72313.1"/>
    </source>
</evidence>
<proteinExistence type="predicted"/>
<dbReference type="SMART" id="SM00530">
    <property type="entry name" value="HTH_XRE"/>
    <property type="match status" value="1"/>
</dbReference>
<reference evidence="3" key="1">
    <citation type="submission" date="2018-08" db="EMBL/GenBank/DDBJ databases">
        <authorList>
            <consortium name="GenomeTrakr network: Whole genome sequencing for foodborne pathogen traceback"/>
        </authorList>
    </citation>
    <scope>NUCLEOTIDE SEQUENCE [LARGE SCALE GENOMIC DNA]</scope>
    <source>
        <strain evidence="3">FMA0132</strain>
    </source>
</reference>
<evidence type="ECO:0000256" key="1">
    <source>
        <dbReference type="SAM" id="MobiDB-lite"/>
    </source>
</evidence>
<accession>A0A6C8Y5Z3</accession>
<organism evidence="3">
    <name type="scientific">Salmonella diarizonae</name>
    <dbReference type="NCBI Taxonomy" id="59204"/>
    <lineage>
        <taxon>Bacteria</taxon>
        <taxon>Pseudomonadati</taxon>
        <taxon>Pseudomonadota</taxon>
        <taxon>Gammaproteobacteria</taxon>
        <taxon>Enterobacterales</taxon>
        <taxon>Enterobacteriaceae</taxon>
        <taxon>Salmonella</taxon>
    </lineage>
</organism>
<dbReference type="EMBL" id="RSHK01000032">
    <property type="protein sequence ID" value="MIE72313.1"/>
    <property type="molecule type" value="Genomic_DNA"/>
</dbReference>
<dbReference type="CDD" id="cd00093">
    <property type="entry name" value="HTH_XRE"/>
    <property type="match status" value="1"/>
</dbReference>
<comment type="caution">
    <text evidence="3">The sequence shown here is derived from an EMBL/GenBank/DDBJ whole genome shotgun (WGS) entry which is preliminary data.</text>
</comment>
<dbReference type="InterPro" id="IPR001387">
    <property type="entry name" value="Cro/C1-type_HTH"/>
</dbReference>
<dbReference type="Pfam" id="PF01381">
    <property type="entry name" value="HTH_3"/>
    <property type="match status" value="1"/>
</dbReference>
<gene>
    <name evidence="3" type="ORF">EL06_23615</name>
</gene>
<name>A0A6C8Y5Z3_SALDZ</name>
<dbReference type="Proteomes" id="UP000885362">
    <property type="component" value="Unassembled WGS sequence"/>
</dbReference>
<dbReference type="Gene3D" id="1.10.260.40">
    <property type="entry name" value="lambda repressor-like DNA-binding domains"/>
    <property type="match status" value="1"/>
</dbReference>
<evidence type="ECO:0000259" key="2">
    <source>
        <dbReference type="PROSITE" id="PS50943"/>
    </source>
</evidence>
<dbReference type="AlphaFoldDB" id="A0A6C8Y5Z3"/>
<dbReference type="PROSITE" id="PS50943">
    <property type="entry name" value="HTH_CROC1"/>
    <property type="match status" value="1"/>
</dbReference>
<sequence>MSSTYAQKLREIRKAEGLTQAEFSQLVGIALSTVKNYERGGQEVGLSIIDKVTNNSSLEKYTLWLMSKEGKTNEAAGQISPALSPDGQDSTSSRQKRKKAG</sequence>
<feature type="region of interest" description="Disordered" evidence="1">
    <location>
        <begin position="74"/>
        <end position="101"/>
    </location>
</feature>
<dbReference type="SUPFAM" id="SSF47413">
    <property type="entry name" value="lambda repressor-like DNA-binding domains"/>
    <property type="match status" value="1"/>
</dbReference>
<feature type="domain" description="HTH cro/C1-type" evidence="2">
    <location>
        <begin position="9"/>
        <end position="52"/>
    </location>
</feature>
<protein>
    <submittedName>
        <fullName evidence="3">XRE family transcriptional regulator</fullName>
    </submittedName>
</protein>
<dbReference type="GO" id="GO:0003677">
    <property type="term" value="F:DNA binding"/>
    <property type="evidence" value="ECO:0007669"/>
    <property type="project" value="InterPro"/>
</dbReference>